<keyword evidence="1" id="KW-1133">Transmembrane helix</keyword>
<comment type="caution">
    <text evidence="2">The sequence shown here is derived from an EMBL/GenBank/DDBJ whole genome shotgun (WGS) entry which is preliminary data.</text>
</comment>
<keyword evidence="1" id="KW-0472">Membrane</keyword>
<dbReference type="RefSeq" id="WP_380617629.1">
    <property type="nucleotide sequence ID" value="NZ_JBHSDK010000002.1"/>
</dbReference>
<sequence length="65" mass="7484">MTGLVVLVVILAFAVAVLVVALVLEDIARRDHRRGEEFLRRWIERNVNRPSGFRVDPDDLRGETR</sequence>
<organism evidence="2 3">
    <name type="scientific">Salininema proteolyticum</name>
    <dbReference type="NCBI Taxonomy" id="1607685"/>
    <lineage>
        <taxon>Bacteria</taxon>
        <taxon>Bacillati</taxon>
        <taxon>Actinomycetota</taxon>
        <taxon>Actinomycetes</taxon>
        <taxon>Glycomycetales</taxon>
        <taxon>Glycomycetaceae</taxon>
        <taxon>Salininema</taxon>
    </lineage>
</organism>
<dbReference type="Proteomes" id="UP001595823">
    <property type="component" value="Unassembled WGS sequence"/>
</dbReference>
<name>A0ABV8TTR8_9ACTN</name>
<accession>A0ABV8TTR8</accession>
<protein>
    <recommendedName>
        <fullName evidence="4">Secreted protein</fullName>
    </recommendedName>
</protein>
<evidence type="ECO:0000313" key="3">
    <source>
        <dbReference type="Proteomes" id="UP001595823"/>
    </source>
</evidence>
<reference evidence="3" key="1">
    <citation type="journal article" date="2019" name="Int. J. Syst. Evol. Microbiol.">
        <title>The Global Catalogue of Microorganisms (GCM) 10K type strain sequencing project: providing services to taxonomists for standard genome sequencing and annotation.</title>
        <authorList>
            <consortium name="The Broad Institute Genomics Platform"/>
            <consortium name="The Broad Institute Genome Sequencing Center for Infectious Disease"/>
            <person name="Wu L."/>
            <person name="Ma J."/>
        </authorList>
    </citation>
    <scope>NUCLEOTIDE SEQUENCE [LARGE SCALE GENOMIC DNA]</scope>
    <source>
        <strain evidence="3">IBRC-M 10908</strain>
    </source>
</reference>
<keyword evidence="3" id="KW-1185">Reference proteome</keyword>
<proteinExistence type="predicted"/>
<keyword evidence="1" id="KW-0812">Transmembrane</keyword>
<evidence type="ECO:0008006" key="4">
    <source>
        <dbReference type="Google" id="ProtNLM"/>
    </source>
</evidence>
<dbReference type="EMBL" id="JBHSDK010000002">
    <property type="protein sequence ID" value="MFC4333890.1"/>
    <property type="molecule type" value="Genomic_DNA"/>
</dbReference>
<gene>
    <name evidence="2" type="ORF">ACFPET_01605</name>
</gene>
<evidence type="ECO:0000313" key="2">
    <source>
        <dbReference type="EMBL" id="MFC4333890.1"/>
    </source>
</evidence>
<feature type="transmembrane region" description="Helical" evidence="1">
    <location>
        <begin position="6"/>
        <end position="24"/>
    </location>
</feature>
<evidence type="ECO:0000256" key="1">
    <source>
        <dbReference type="SAM" id="Phobius"/>
    </source>
</evidence>